<dbReference type="SUPFAM" id="SSF52949">
    <property type="entry name" value="Macro domain-like"/>
    <property type="match status" value="1"/>
</dbReference>
<evidence type="ECO:0000256" key="1">
    <source>
        <dbReference type="ARBA" id="ARBA00035885"/>
    </source>
</evidence>
<reference evidence="3 4" key="1">
    <citation type="submission" date="2022-05" db="EMBL/GenBank/DDBJ databases">
        <authorList>
            <person name="Park J.-S."/>
        </authorList>
    </citation>
    <scope>NUCLEOTIDE SEQUENCE [LARGE SCALE GENOMIC DNA]</scope>
    <source>
        <strain evidence="3 4">2012CJ34-2</strain>
    </source>
</reference>
<name>A0ABT0PN84_9GAMM</name>
<dbReference type="InterPro" id="IPR043472">
    <property type="entry name" value="Macro_dom-like"/>
</dbReference>
<protein>
    <submittedName>
        <fullName evidence="3">Macro domain-containing protein</fullName>
    </submittedName>
</protein>
<keyword evidence="4" id="KW-1185">Reference proteome</keyword>
<dbReference type="SMART" id="SM00506">
    <property type="entry name" value="A1pp"/>
    <property type="match status" value="1"/>
</dbReference>
<dbReference type="PANTHER" id="PTHR12521">
    <property type="entry name" value="PROTEIN C6ORF130"/>
    <property type="match status" value="1"/>
</dbReference>
<evidence type="ECO:0000259" key="2">
    <source>
        <dbReference type="PROSITE" id="PS51154"/>
    </source>
</evidence>
<dbReference type="RefSeq" id="WP_249701884.1">
    <property type="nucleotide sequence ID" value="NZ_JAMFLX010000055.1"/>
</dbReference>
<evidence type="ECO:0000313" key="4">
    <source>
        <dbReference type="Proteomes" id="UP001203338"/>
    </source>
</evidence>
<accession>A0ABT0PN84</accession>
<sequence length="163" mass="18201">MILYTKGNLLNAPAQALVNSVNTVGVMGRGIALMFKQRFKRNMKLYAAACKAQQVQVGRVFVTYTGELSGPRWIVNFPTKQHWRNPSKMEWIVAGLQDLKLFILENGVESIAIPPLGAGNGGLPWPEIRRQIELALFDLTDVEILVYEPTARYQNVTQSTLGI</sequence>
<dbReference type="Proteomes" id="UP001203338">
    <property type="component" value="Unassembled WGS sequence"/>
</dbReference>
<feature type="domain" description="Macro" evidence="2">
    <location>
        <begin position="1"/>
        <end position="163"/>
    </location>
</feature>
<comment type="catalytic activity">
    <reaction evidence="1">
        <text>an N-(ADP-alpha-D-ribosyl)-thymidine in DNA + H2O = a thymidine in DNA + ADP-D-ribose</text>
        <dbReference type="Rhea" id="RHEA:71655"/>
        <dbReference type="Rhea" id="RHEA-COMP:13556"/>
        <dbReference type="Rhea" id="RHEA-COMP:18051"/>
        <dbReference type="ChEBI" id="CHEBI:15377"/>
        <dbReference type="ChEBI" id="CHEBI:57967"/>
        <dbReference type="ChEBI" id="CHEBI:137386"/>
        <dbReference type="ChEBI" id="CHEBI:191199"/>
    </reaction>
    <physiologicalReaction direction="left-to-right" evidence="1">
        <dbReference type="Rhea" id="RHEA:71656"/>
    </physiologicalReaction>
</comment>
<dbReference type="EMBL" id="JAMFLX010000055">
    <property type="protein sequence ID" value="MCL6272197.1"/>
    <property type="molecule type" value="Genomic_DNA"/>
</dbReference>
<dbReference type="Gene3D" id="3.40.220.10">
    <property type="entry name" value="Leucine Aminopeptidase, subunit E, domain 1"/>
    <property type="match status" value="1"/>
</dbReference>
<gene>
    <name evidence="3" type="ORF">M3P05_19945</name>
</gene>
<dbReference type="CDD" id="cd02901">
    <property type="entry name" value="Macro_Poa1p-like"/>
    <property type="match status" value="1"/>
</dbReference>
<evidence type="ECO:0000313" key="3">
    <source>
        <dbReference type="EMBL" id="MCL6272197.1"/>
    </source>
</evidence>
<comment type="caution">
    <text evidence="3">The sequence shown here is derived from an EMBL/GenBank/DDBJ whole genome shotgun (WGS) entry which is preliminary data.</text>
</comment>
<dbReference type="PROSITE" id="PS51154">
    <property type="entry name" value="MACRO"/>
    <property type="match status" value="1"/>
</dbReference>
<proteinExistence type="predicted"/>
<dbReference type="InterPro" id="IPR050892">
    <property type="entry name" value="ADP-ribose_metab_enzymes"/>
</dbReference>
<dbReference type="PANTHER" id="PTHR12521:SF0">
    <property type="entry name" value="ADP-RIBOSE GLYCOHYDROLASE OARD1"/>
    <property type="match status" value="1"/>
</dbReference>
<dbReference type="Pfam" id="PF01661">
    <property type="entry name" value="Macro"/>
    <property type="match status" value="1"/>
</dbReference>
<dbReference type="InterPro" id="IPR002589">
    <property type="entry name" value="Macro_dom"/>
</dbReference>
<organism evidence="3 4">
    <name type="scientific">Parendozoicomonas callyspongiae</name>
    <dbReference type="NCBI Taxonomy" id="2942213"/>
    <lineage>
        <taxon>Bacteria</taxon>
        <taxon>Pseudomonadati</taxon>
        <taxon>Pseudomonadota</taxon>
        <taxon>Gammaproteobacteria</taxon>
        <taxon>Oceanospirillales</taxon>
        <taxon>Endozoicomonadaceae</taxon>
        <taxon>Parendozoicomonas</taxon>
    </lineage>
</organism>